<dbReference type="GO" id="GO:0004497">
    <property type="term" value="F:monooxygenase activity"/>
    <property type="evidence" value="ECO:0007669"/>
    <property type="project" value="UniProtKB-KW"/>
</dbReference>
<evidence type="ECO:0000313" key="7">
    <source>
        <dbReference type="EMBL" id="KAG5763489.1"/>
    </source>
</evidence>
<dbReference type="OrthoDB" id="16820at2759"/>
<keyword evidence="3" id="KW-0274">FAD</keyword>
<keyword evidence="8" id="KW-1185">Reference proteome</keyword>
<evidence type="ECO:0000256" key="4">
    <source>
        <dbReference type="ARBA" id="ARBA00023002"/>
    </source>
</evidence>
<reference evidence="7" key="2">
    <citation type="submission" date="2020-10" db="EMBL/GenBank/DDBJ databases">
        <authorList>
            <person name="Peck L.D."/>
            <person name="Nowell R.W."/>
            <person name="Flood J."/>
            <person name="Ryan M.J."/>
            <person name="Barraclough T.G."/>
        </authorList>
    </citation>
    <scope>NUCLEOTIDE SEQUENCE</scope>
    <source>
        <strain evidence="7">IMI 127659i</strain>
    </source>
</reference>
<dbReference type="InterPro" id="IPR036188">
    <property type="entry name" value="FAD/NAD-bd_sf"/>
</dbReference>
<gene>
    <name evidence="7" type="ORF">H9Q72_008409</name>
</gene>
<dbReference type="EMBL" id="JADFTT010000305">
    <property type="protein sequence ID" value="KAG5763489.1"/>
    <property type="molecule type" value="Genomic_DNA"/>
</dbReference>
<dbReference type="InterPro" id="IPR002938">
    <property type="entry name" value="FAD-bd"/>
</dbReference>
<keyword evidence="2" id="KW-0285">Flavoprotein</keyword>
<evidence type="ECO:0000256" key="2">
    <source>
        <dbReference type="ARBA" id="ARBA00022630"/>
    </source>
</evidence>
<evidence type="ECO:0000259" key="6">
    <source>
        <dbReference type="Pfam" id="PF01494"/>
    </source>
</evidence>
<evidence type="ECO:0000256" key="3">
    <source>
        <dbReference type="ARBA" id="ARBA00022827"/>
    </source>
</evidence>
<dbReference type="AlphaFoldDB" id="A0A9P7IWA6"/>
<evidence type="ECO:0000256" key="1">
    <source>
        <dbReference type="ARBA" id="ARBA00007992"/>
    </source>
</evidence>
<dbReference type="SUPFAM" id="SSF51905">
    <property type="entry name" value="FAD/NAD(P)-binding domain"/>
    <property type="match status" value="1"/>
</dbReference>
<organism evidence="7 8">
    <name type="scientific">Fusarium xylarioides</name>
    <dbReference type="NCBI Taxonomy" id="221167"/>
    <lineage>
        <taxon>Eukaryota</taxon>
        <taxon>Fungi</taxon>
        <taxon>Dikarya</taxon>
        <taxon>Ascomycota</taxon>
        <taxon>Pezizomycotina</taxon>
        <taxon>Sordariomycetes</taxon>
        <taxon>Hypocreomycetidae</taxon>
        <taxon>Hypocreales</taxon>
        <taxon>Nectriaceae</taxon>
        <taxon>Fusarium</taxon>
        <taxon>Fusarium fujikuroi species complex</taxon>
    </lineage>
</organism>
<keyword evidence="4" id="KW-0560">Oxidoreductase</keyword>
<sequence>MMKQTKASFPNDKLPTNLTSPQAIIIGGGPAGLVTALRLQQQLNVDCTIYELRPGPSTLGSAIGIMPNGLRLLDRLGVYSELKERGSSHSNMTIHSINGGVLGRRDMVAAAKEQTGYGYMRIKRTDLLDTLLGAVAEAGIALHYSKSIISITESADSVTANFSDGTSDTADVLLG</sequence>
<evidence type="ECO:0000313" key="8">
    <source>
        <dbReference type="Proteomes" id="UP000750502"/>
    </source>
</evidence>
<evidence type="ECO:0000256" key="5">
    <source>
        <dbReference type="ARBA" id="ARBA00023033"/>
    </source>
</evidence>
<comment type="caution">
    <text evidence="7">The sequence shown here is derived from an EMBL/GenBank/DDBJ whole genome shotgun (WGS) entry which is preliminary data.</text>
</comment>
<protein>
    <recommendedName>
        <fullName evidence="6">FAD-binding domain-containing protein</fullName>
    </recommendedName>
</protein>
<proteinExistence type="inferred from homology"/>
<accession>A0A9P7IWA6</accession>
<dbReference type="PANTHER" id="PTHR13789">
    <property type="entry name" value="MONOOXYGENASE"/>
    <property type="match status" value="1"/>
</dbReference>
<reference evidence="7" key="1">
    <citation type="journal article" date="2020" name="bioRxiv">
        <title>Historical genomics reveals the evolutionary mechanisms behind multiple outbreaks of the host-specific coffee wilt pathogen Fusarium xylarioides.</title>
        <authorList>
            <person name="Peck D."/>
            <person name="Nowell R.W."/>
            <person name="Flood J."/>
            <person name="Ryan M.J."/>
            <person name="Barraclough T.G."/>
        </authorList>
    </citation>
    <scope>NUCLEOTIDE SEQUENCE</scope>
    <source>
        <strain evidence="7">IMI 127659i</strain>
    </source>
</reference>
<comment type="similarity">
    <text evidence="1">Belongs to the paxM FAD-dependent monooxygenase family.</text>
</comment>
<dbReference type="GO" id="GO:0071949">
    <property type="term" value="F:FAD binding"/>
    <property type="evidence" value="ECO:0007669"/>
    <property type="project" value="InterPro"/>
</dbReference>
<dbReference type="InterPro" id="IPR050493">
    <property type="entry name" value="FAD-dep_Monooxygenase_BioMet"/>
</dbReference>
<keyword evidence="5" id="KW-0503">Monooxygenase</keyword>
<dbReference type="Pfam" id="PF01494">
    <property type="entry name" value="FAD_binding_3"/>
    <property type="match status" value="1"/>
</dbReference>
<name>A0A9P7IWA6_9HYPO</name>
<dbReference type="Proteomes" id="UP000750502">
    <property type="component" value="Unassembled WGS sequence"/>
</dbReference>
<dbReference type="PANTHER" id="PTHR13789:SF309">
    <property type="entry name" value="PUTATIVE (AFU_ORTHOLOGUE AFUA_6G14510)-RELATED"/>
    <property type="match status" value="1"/>
</dbReference>
<feature type="domain" description="FAD-binding" evidence="6">
    <location>
        <begin position="22"/>
        <end position="170"/>
    </location>
</feature>
<dbReference type="Gene3D" id="3.50.50.60">
    <property type="entry name" value="FAD/NAD(P)-binding domain"/>
    <property type="match status" value="1"/>
</dbReference>